<sequence length="215" mass="23648">MSLAYPGALRETAGHMSIYALKPKFQALLRPIVRRLHAVGVTANQVTLIACLVSVALGIWLCLQPQPVLYLWLPLWMFLRMAFNAVDGMLAREFGQKSKLGAYLNELTDVISDACLYLPFAFLPHFAPLWVGVFIALSIVVEMTGVVGLMVGASRRYDGPFGKSDRAFVIGALALAIGLGLPVQGWHAFVFPLMSMLCGLTIWRRVQRGLQEAQS</sequence>
<evidence type="ECO:0000313" key="2">
    <source>
        <dbReference type="EMBL" id="GAA5166375.1"/>
    </source>
</evidence>
<comment type="caution">
    <text evidence="2">The sequence shown here is derived from an EMBL/GenBank/DDBJ whole genome shotgun (WGS) entry which is preliminary data.</text>
</comment>
<feature type="transmembrane region" description="Helical" evidence="1">
    <location>
        <begin position="129"/>
        <end position="153"/>
    </location>
</feature>
<feature type="transmembrane region" description="Helical" evidence="1">
    <location>
        <begin position="165"/>
        <end position="183"/>
    </location>
</feature>
<feature type="transmembrane region" description="Helical" evidence="1">
    <location>
        <begin position="38"/>
        <end position="63"/>
    </location>
</feature>
<dbReference type="Gene3D" id="1.20.120.1760">
    <property type="match status" value="1"/>
</dbReference>
<keyword evidence="3" id="KW-1185">Reference proteome</keyword>
<protein>
    <submittedName>
        <fullName evidence="2">CDP-alcohol phosphatidyltransferase family protein</fullName>
    </submittedName>
</protein>
<dbReference type="Proteomes" id="UP001500547">
    <property type="component" value="Unassembled WGS sequence"/>
</dbReference>
<accession>A0ABP9QRR3</accession>
<keyword evidence="1" id="KW-0472">Membrane</keyword>
<dbReference type="InterPro" id="IPR043130">
    <property type="entry name" value="CDP-OH_PTrfase_TM_dom"/>
</dbReference>
<name>A0ABP9QRR3_9RHOO</name>
<keyword evidence="1" id="KW-1133">Transmembrane helix</keyword>
<evidence type="ECO:0000313" key="3">
    <source>
        <dbReference type="Proteomes" id="UP001500547"/>
    </source>
</evidence>
<keyword evidence="1" id="KW-0812">Transmembrane</keyword>
<reference evidence="3" key="1">
    <citation type="journal article" date="2019" name="Int. J. Syst. Evol. Microbiol.">
        <title>The Global Catalogue of Microorganisms (GCM) 10K type strain sequencing project: providing services to taxonomists for standard genome sequencing and annotation.</title>
        <authorList>
            <consortium name="The Broad Institute Genomics Platform"/>
            <consortium name="The Broad Institute Genome Sequencing Center for Infectious Disease"/>
            <person name="Wu L."/>
            <person name="Ma J."/>
        </authorList>
    </citation>
    <scope>NUCLEOTIDE SEQUENCE [LARGE SCALE GENOMIC DNA]</scope>
    <source>
        <strain evidence="3">JCM 18715</strain>
    </source>
</reference>
<evidence type="ECO:0000256" key="1">
    <source>
        <dbReference type="SAM" id="Phobius"/>
    </source>
</evidence>
<organism evidence="2 3">
    <name type="scientific">Viridibacterium curvum</name>
    <dbReference type="NCBI Taxonomy" id="1101404"/>
    <lineage>
        <taxon>Bacteria</taxon>
        <taxon>Pseudomonadati</taxon>
        <taxon>Pseudomonadota</taxon>
        <taxon>Betaproteobacteria</taxon>
        <taxon>Rhodocyclales</taxon>
        <taxon>Rhodocyclaceae</taxon>
        <taxon>Viridibacterium</taxon>
    </lineage>
</organism>
<proteinExistence type="predicted"/>
<dbReference type="Pfam" id="PF01066">
    <property type="entry name" value="CDP-OH_P_transf"/>
    <property type="match status" value="1"/>
</dbReference>
<dbReference type="EMBL" id="BAABLD010000008">
    <property type="protein sequence ID" value="GAA5166375.1"/>
    <property type="molecule type" value="Genomic_DNA"/>
</dbReference>
<gene>
    <name evidence="2" type="ORF">GCM10025770_23420</name>
</gene>
<dbReference type="InterPro" id="IPR000462">
    <property type="entry name" value="CDP-OH_P_trans"/>
</dbReference>
<feature type="transmembrane region" description="Helical" evidence="1">
    <location>
        <begin position="69"/>
        <end position="90"/>
    </location>
</feature>